<reference evidence="2 3" key="1">
    <citation type="journal article" date="2019" name="Sci. Rep.">
        <title>Orb-weaving spider Araneus ventricosus genome elucidates the spidroin gene catalogue.</title>
        <authorList>
            <person name="Kono N."/>
            <person name="Nakamura H."/>
            <person name="Ohtoshi R."/>
            <person name="Moran D.A.P."/>
            <person name="Shinohara A."/>
            <person name="Yoshida Y."/>
            <person name="Fujiwara M."/>
            <person name="Mori M."/>
            <person name="Tomita M."/>
            <person name="Arakawa K."/>
        </authorList>
    </citation>
    <scope>NUCLEOTIDE SEQUENCE [LARGE SCALE GENOMIC DNA]</scope>
</reference>
<protein>
    <submittedName>
        <fullName evidence="2">Uncharacterized protein</fullName>
    </submittedName>
</protein>
<evidence type="ECO:0000313" key="2">
    <source>
        <dbReference type="EMBL" id="GBM15493.1"/>
    </source>
</evidence>
<dbReference type="AlphaFoldDB" id="A0A4Y2DFC8"/>
<evidence type="ECO:0000313" key="3">
    <source>
        <dbReference type="Proteomes" id="UP000499080"/>
    </source>
</evidence>
<evidence type="ECO:0000256" key="1">
    <source>
        <dbReference type="SAM" id="MobiDB-lite"/>
    </source>
</evidence>
<proteinExistence type="predicted"/>
<feature type="region of interest" description="Disordered" evidence="1">
    <location>
        <begin position="124"/>
        <end position="144"/>
    </location>
</feature>
<accession>A0A4Y2DFC8</accession>
<organism evidence="2 3">
    <name type="scientific">Araneus ventricosus</name>
    <name type="common">Orbweaver spider</name>
    <name type="synonym">Epeira ventricosa</name>
    <dbReference type="NCBI Taxonomy" id="182803"/>
    <lineage>
        <taxon>Eukaryota</taxon>
        <taxon>Metazoa</taxon>
        <taxon>Ecdysozoa</taxon>
        <taxon>Arthropoda</taxon>
        <taxon>Chelicerata</taxon>
        <taxon>Arachnida</taxon>
        <taxon>Araneae</taxon>
        <taxon>Araneomorphae</taxon>
        <taxon>Entelegynae</taxon>
        <taxon>Araneoidea</taxon>
        <taxon>Araneidae</taxon>
        <taxon>Araneus</taxon>
    </lineage>
</organism>
<keyword evidence="3" id="KW-1185">Reference proteome</keyword>
<dbReference type="EMBL" id="BGPR01000360">
    <property type="protein sequence ID" value="GBM15493.1"/>
    <property type="molecule type" value="Genomic_DNA"/>
</dbReference>
<gene>
    <name evidence="2" type="ORF">AVEN_142145_1</name>
</gene>
<name>A0A4Y2DFC8_ARAVE</name>
<dbReference type="Proteomes" id="UP000499080">
    <property type="component" value="Unassembled WGS sequence"/>
</dbReference>
<sequence length="144" mass="16312">MPHEIPSSLSYVRLYVPTHRTLAETHLLSRWATESLRNCIFSTAGKEQGREEIPSPCPPLPLLSDRQRIWLSRGPLTHSFATVRQRNASFSFLPEKNCREVPLSTPAVLAKVLRLRLSRLTKKKNSSDFEKKVRGLNRAPPQGG</sequence>
<comment type="caution">
    <text evidence="2">The sequence shown here is derived from an EMBL/GenBank/DDBJ whole genome shotgun (WGS) entry which is preliminary data.</text>
</comment>